<feature type="compositionally biased region" description="Basic and acidic residues" evidence="1">
    <location>
        <begin position="52"/>
        <end position="65"/>
    </location>
</feature>
<keyword evidence="3" id="KW-1185">Reference proteome</keyword>
<evidence type="ECO:0000313" key="3">
    <source>
        <dbReference type="Proteomes" id="UP000033070"/>
    </source>
</evidence>
<dbReference type="Proteomes" id="UP000033070">
    <property type="component" value="Chromosome"/>
</dbReference>
<reference evidence="2 3" key="1">
    <citation type="submission" date="2018-06" db="EMBL/GenBank/DDBJ databases">
        <title>OYT1 Genome Sequencing.</title>
        <authorList>
            <person name="Kato S."/>
            <person name="Itoh T."/>
            <person name="Ohkuma M."/>
        </authorList>
    </citation>
    <scope>NUCLEOTIDE SEQUENCE [LARGE SCALE GENOMIC DNA]</scope>
    <source>
        <strain evidence="2 3">OYT1</strain>
    </source>
</reference>
<proteinExistence type="predicted"/>
<feature type="region of interest" description="Disordered" evidence="1">
    <location>
        <begin position="35"/>
        <end position="65"/>
    </location>
</feature>
<evidence type="ECO:0008006" key="4">
    <source>
        <dbReference type="Google" id="ProtNLM"/>
    </source>
</evidence>
<organism evidence="2 3">
    <name type="scientific">Ferriphaselus amnicola</name>
    <dbReference type="NCBI Taxonomy" id="1188319"/>
    <lineage>
        <taxon>Bacteria</taxon>
        <taxon>Pseudomonadati</taxon>
        <taxon>Pseudomonadota</taxon>
        <taxon>Betaproteobacteria</taxon>
        <taxon>Nitrosomonadales</taxon>
        <taxon>Gallionellaceae</taxon>
        <taxon>Ferriphaselus</taxon>
    </lineage>
</organism>
<dbReference type="AlphaFoldDB" id="A0A2Z6G9Y0"/>
<evidence type="ECO:0000256" key="1">
    <source>
        <dbReference type="SAM" id="MobiDB-lite"/>
    </source>
</evidence>
<dbReference type="STRING" id="1188319.OYT1_00214"/>
<sequence>MRTALGIALLALLIGCAEDPYRAVYDGVKNRNEALKTPSDRAMSSPAPSYDAYRKEREQREKSSE</sequence>
<dbReference type="KEGG" id="fam:OYT1_ch0538"/>
<evidence type="ECO:0000313" key="2">
    <source>
        <dbReference type="EMBL" id="BBE50105.1"/>
    </source>
</evidence>
<gene>
    <name evidence="2" type="ORF">OYT1_ch0538</name>
</gene>
<accession>A0A2Z6G9Y0</accession>
<name>A0A2Z6G9Y0_9PROT</name>
<dbReference type="PROSITE" id="PS51257">
    <property type="entry name" value="PROKAR_LIPOPROTEIN"/>
    <property type="match status" value="1"/>
</dbReference>
<protein>
    <recommendedName>
        <fullName evidence="4">Lipoprotein</fullName>
    </recommendedName>
</protein>
<dbReference type="OrthoDB" id="40249at32003"/>
<dbReference type="EMBL" id="AP018738">
    <property type="protein sequence ID" value="BBE50105.1"/>
    <property type="molecule type" value="Genomic_DNA"/>
</dbReference>
<dbReference type="RefSeq" id="WP_062625474.1">
    <property type="nucleotide sequence ID" value="NZ_AP018738.1"/>
</dbReference>